<accession>B5IFS9</accession>
<name>B5IFS9_ACIB4</name>
<gene>
    <name evidence="1" type="ordered locus">Aboo_1205</name>
</gene>
<dbReference type="KEGG" id="abi:Aboo_1205"/>
<reference evidence="1" key="1">
    <citation type="submission" date="2010-02" db="EMBL/GenBank/DDBJ databases">
        <title>Complete sequence of Aciduliprofundum boonei T469.</title>
        <authorList>
            <consortium name="US DOE Joint Genome Institute"/>
            <person name="Lucas S."/>
            <person name="Copeland A."/>
            <person name="Lapidus A."/>
            <person name="Cheng J.-F."/>
            <person name="Bruce D."/>
            <person name="Goodwin L."/>
            <person name="Pitluck S."/>
            <person name="Saunders E."/>
            <person name="Detter J.C."/>
            <person name="Han C."/>
            <person name="Tapia R."/>
            <person name="Land M."/>
            <person name="Hauser L."/>
            <person name="Kyrpides N."/>
            <person name="Mikhailova N."/>
            <person name="Flores G."/>
            <person name="Reysenbach A.-L."/>
            <person name="Woyke T."/>
        </authorList>
    </citation>
    <scope>NUCLEOTIDE SEQUENCE</scope>
    <source>
        <strain evidence="1">T469</strain>
    </source>
</reference>
<protein>
    <submittedName>
        <fullName evidence="1">Uncharacterized protein</fullName>
    </submittedName>
</protein>
<dbReference type="Proteomes" id="UP000001400">
    <property type="component" value="Chromosome"/>
</dbReference>
<sequence>MSTVTNSLIEVFRNGVALTPKEAFYILQSKGIKTTYKSVSKILSRLYYRGTLERAGGKYIFSSQGRQVVSSKATYGDNLKVEGDSQKMQYISDFPSRYVSNTVKLKRNGIRSKLMKRFLAILMNNNIEFFDSNKFYQSLQSKYCFHLNRSTYRVILHRLKLRGFLSFRFKRYYVNMNKVRDFFSVSDFEIGGASTHSIPKNGENYKFPKYKGTQPSVSEILSVRVSEHAPRVDIKISKFRKEIVEEKYNLKVINPRDPSGKMRFKGKHINAIITKNGYVMIIPKDSQWLEEVREVFGEEAAASAKLKGAMKHKEYALGDLVKLYKSERFGAQIDYSEFNGDIGFQGDAEKVEVADEIFRQEIMSKVSQSAYLADIIVDLDRTSEELKELLKNTREEVMAQVLLNSQAVSAIRESAREISNVMRQFIDILKNAQNGMFSGGEVEGYA</sequence>
<keyword evidence="2" id="KW-1185">Reference proteome</keyword>
<dbReference type="RefSeq" id="WP_008085682.1">
    <property type="nucleotide sequence ID" value="NC_013926.1"/>
</dbReference>
<organism evidence="1 2">
    <name type="scientific">Aciduliprofundum boonei (strain DSM 19572 / T469)</name>
    <dbReference type="NCBI Taxonomy" id="439481"/>
    <lineage>
        <taxon>Archaea</taxon>
        <taxon>Methanobacteriati</taxon>
        <taxon>Thermoplasmatota</taxon>
        <taxon>DHVE2 group</taxon>
        <taxon>Candidatus Aciduliprofundum</taxon>
    </lineage>
</organism>
<evidence type="ECO:0000313" key="1">
    <source>
        <dbReference type="EMBL" id="ADD09014.1"/>
    </source>
</evidence>
<dbReference type="EMBL" id="CP001941">
    <property type="protein sequence ID" value="ADD09014.1"/>
    <property type="molecule type" value="Genomic_DNA"/>
</dbReference>
<dbReference type="HOGENOM" id="CLU_613392_0_0_2"/>
<dbReference type="GeneID" id="8828167"/>
<evidence type="ECO:0000313" key="2">
    <source>
        <dbReference type="Proteomes" id="UP000001400"/>
    </source>
</evidence>
<dbReference type="STRING" id="439481.Aboo_1205"/>
<proteinExistence type="predicted"/>
<dbReference type="AlphaFoldDB" id="B5IFS9"/>